<reference evidence="3 4" key="1">
    <citation type="submission" date="2020-08" db="EMBL/GenBank/DDBJ databases">
        <title>Genomic Encyclopedia of Type Strains, Phase IV (KMG-IV): sequencing the most valuable type-strain genomes for metagenomic binning, comparative biology and taxonomic classification.</title>
        <authorList>
            <person name="Goeker M."/>
        </authorList>
    </citation>
    <scope>NUCLEOTIDE SEQUENCE [LARGE SCALE GENOMIC DNA]</scope>
    <source>
        <strain evidence="3 4">DSM 22198</strain>
    </source>
</reference>
<evidence type="ECO:0000256" key="1">
    <source>
        <dbReference type="ARBA" id="ARBA00022723"/>
    </source>
</evidence>
<comment type="caution">
    <text evidence="3">The sequence shown here is derived from an EMBL/GenBank/DDBJ whole genome shotgun (WGS) entry which is preliminary data.</text>
</comment>
<dbReference type="GO" id="GO:0000166">
    <property type="term" value="F:nucleotide binding"/>
    <property type="evidence" value="ECO:0007669"/>
    <property type="project" value="InterPro"/>
</dbReference>
<dbReference type="InterPro" id="IPR009000">
    <property type="entry name" value="Transl_B-barrel_sf"/>
</dbReference>
<keyword evidence="1" id="KW-0479">Metal-binding</keyword>
<dbReference type="PANTHER" id="PTHR43462">
    <property type="entry name" value="ALANYL-TRNA EDITING PROTEIN"/>
    <property type="match status" value="1"/>
</dbReference>
<dbReference type="SUPFAM" id="SSF55186">
    <property type="entry name" value="ThrRS/AlaRS common domain"/>
    <property type="match status" value="1"/>
</dbReference>
<proteinExistence type="predicted"/>
<evidence type="ECO:0000313" key="3">
    <source>
        <dbReference type="EMBL" id="MBB6254540.1"/>
    </source>
</evidence>
<evidence type="ECO:0000256" key="2">
    <source>
        <dbReference type="ARBA" id="ARBA00022833"/>
    </source>
</evidence>
<dbReference type="SUPFAM" id="SSF50447">
    <property type="entry name" value="Translation proteins"/>
    <property type="match status" value="1"/>
</dbReference>
<sequence>MTGTNYAGGAEFAAIDLWASPPPILMIAAVTLLSTAAEATADMGNRRDRRWLGGSVAARHQLRELETAMTIKRYLDDRALNGVVEVTAVIPGDRPIVRCNETWFHAQGGGQKADRGTLAAIPVLDVRHAPDGAVDHIVAVSDGLEVGGRYAFAVDEEWRVLNSKFHTAAHLLVSVCESMFPSVSVIAGHQWPGEARVDFVGEAVEEIIERSDQLEQVIRDEIRRDLPVTFVGDPYVSRACQIGGYAPIACSGTHALSTGELGQFRIRSAKLKRGQLRLGYEITAA</sequence>
<dbReference type="InterPro" id="IPR051335">
    <property type="entry name" value="Alanyl-tRNA_Editing_Enzymes"/>
</dbReference>
<keyword evidence="2" id="KW-0862">Zinc</keyword>
<gene>
    <name evidence="3" type="ORF">FHS74_005130</name>
</gene>
<dbReference type="Gene3D" id="3.30.980.10">
    <property type="entry name" value="Threonyl-trna Synthetase, Chain A, domain 2"/>
    <property type="match status" value="1"/>
</dbReference>
<accession>A0A7X0B2L1</accession>
<dbReference type="Proteomes" id="UP000539175">
    <property type="component" value="Unassembled WGS sequence"/>
</dbReference>
<dbReference type="GO" id="GO:0002161">
    <property type="term" value="F:aminoacyl-tRNA deacylase activity"/>
    <property type="evidence" value="ECO:0007669"/>
    <property type="project" value="UniProtKB-ARBA"/>
</dbReference>
<keyword evidence="4" id="KW-1185">Reference proteome</keyword>
<organism evidence="3 4">
    <name type="scientific">Nitrospirillum iridis</name>
    <dbReference type="NCBI Taxonomy" id="765888"/>
    <lineage>
        <taxon>Bacteria</taxon>
        <taxon>Pseudomonadati</taxon>
        <taxon>Pseudomonadota</taxon>
        <taxon>Alphaproteobacteria</taxon>
        <taxon>Rhodospirillales</taxon>
        <taxon>Azospirillaceae</taxon>
        <taxon>Nitrospirillum</taxon>
    </lineage>
</organism>
<dbReference type="PANTHER" id="PTHR43462:SF1">
    <property type="entry name" value="ALANYL-TRNA EDITING PROTEIN AARSD1"/>
    <property type="match status" value="1"/>
</dbReference>
<dbReference type="Gene3D" id="2.40.30.130">
    <property type="match status" value="1"/>
</dbReference>
<dbReference type="AlphaFoldDB" id="A0A7X0B2L1"/>
<protein>
    <submittedName>
        <fullName evidence="3">Ser-tRNA(Ala) deacylase AlaX</fullName>
    </submittedName>
</protein>
<dbReference type="EMBL" id="JACIIZ010000018">
    <property type="protein sequence ID" value="MBB6254540.1"/>
    <property type="molecule type" value="Genomic_DNA"/>
</dbReference>
<name>A0A7X0B2L1_9PROT</name>
<dbReference type="InterPro" id="IPR018163">
    <property type="entry name" value="Thr/Ala-tRNA-synth_IIc_edit"/>
</dbReference>
<dbReference type="GO" id="GO:0046872">
    <property type="term" value="F:metal ion binding"/>
    <property type="evidence" value="ECO:0007669"/>
    <property type="project" value="UniProtKB-KW"/>
</dbReference>
<evidence type="ECO:0000313" key="4">
    <source>
        <dbReference type="Proteomes" id="UP000539175"/>
    </source>
</evidence>